<comment type="caution">
    <text evidence="3">The sequence shown here is derived from an EMBL/GenBank/DDBJ whole genome shotgun (WGS) entry which is preliminary data.</text>
</comment>
<dbReference type="OrthoDB" id="9765378at2"/>
<dbReference type="InterPro" id="IPR000525">
    <property type="entry name" value="Initiator_Rep_WH1"/>
</dbReference>
<dbReference type="EMBL" id="ASRV01000235">
    <property type="protein sequence ID" value="EOR19990.1"/>
    <property type="molecule type" value="Genomic_DNA"/>
</dbReference>
<dbReference type="Proteomes" id="UP000013988">
    <property type="component" value="Unassembled WGS sequence"/>
</dbReference>
<dbReference type="RefSeq" id="WP_016209067.1">
    <property type="nucleotide sequence ID" value="NZ_ASRV01000235.1"/>
</dbReference>
<evidence type="ECO:0000256" key="1">
    <source>
        <dbReference type="ARBA" id="ARBA00038283"/>
    </source>
</evidence>
<keyword evidence="4" id="KW-1185">Reference proteome</keyword>
<gene>
    <name evidence="3" type="ORF">A500_19299</name>
</gene>
<dbReference type="GO" id="GO:0003887">
    <property type="term" value="F:DNA-directed DNA polymerase activity"/>
    <property type="evidence" value="ECO:0007669"/>
    <property type="project" value="InterPro"/>
</dbReference>
<dbReference type="PATRIC" id="fig|1202534.3.peg.3849"/>
<feature type="domain" description="Initiator Rep protein WH1" evidence="2">
    <location>
        <begin position="7"/>
        <end position="149"/>
    </location>
</feature>
<dbReference type="SUPFAM" id="SSF46785">
    <property type="entry name" value="Winged helix' DNA-binding domain"/>
    <property type="match status" value="2"/>
</dbReference>
<protein>
    <submittedName>
        <fullName evidence="3">Replication protein</fullName>
    </submittedName>
</protein>
<dbReference type="InterPro" id="IPR036390">
    <property type="entry name" value="WH_DNA-bd_sf"/>
</dbReference>
<reference evidence="3 4" key="1">
    <citation type="submission" date="2013-03" db="EMBL/GenBank/DDBJ databases">
        <title>Whole genome shotgun sequencing of Clostridium sartagoforme AAU1.</title>
        <authorList>
            <person name="Joshi C.G."/>
            <person name="Duggirala S.M."/>
            <person name="Nathani N.M."/>
            <person name="Bhatt V.D."/>
            <person name="Patel A.K."/>
            <person name="Pandya P.R."/>
            <person name="KaPatel J.A."/>
        </authorList>
    </citation>
    <scope>NUCLEOTIDE SEQUENCE [LARGE SCALE GENOMIC DNA]</scope>
    <source>
        <strain evidence="3 4">AAU1</strain>
    </source>
</reference>
<evidence type="ECO:0000313" key="4">
    <source>
        <dbReference type="Proteomes" id="UP000013988"/>
    </source>
</evidence>
<name>R9BTF1_9CLOT</name>
<sequence>MEKNYLVTKSNYFIMNSSYDLSLEEQKIILTLASMVQPDDEEFKPYKFKISEFMELLGVDTKTKYTEIPKVTKELMKKVFEIQEGDTLIQTAWLSGVKYRKGSGEVELTFSSYLKPYMIKLGSMFTQYKLANILSMKSKYSPRIYEILKCNEFKKQGYVEIEVEELRKLLKADNIYPLYADFKRFIIIQTQKELNKISDISFDFEEIKTGRKVTSIRFFINSNLNKTKRISKETNTYANDEIAATVVEELEIDYINKIKAIIESYCNKKISDKTAIDFYNLAKKNEIHKGNPLKLITEIAEYSTTQNIKNLNAWFKTMLKDYEKPLQKVKQLKFNNFKGRDYDYDDLEKKLLGWD</sequence>
<evidence type="ECO:0000313" key="3">
    <source>
        <dbReference type="EMBL" id="EOR19990.1"/>
    </source>
</evidence>
<dbReference type="AlphaFoldDB" id="R9BTF1"/>
<dbReference type="Gene3D" id="1.10.10.10">
    <property type="entry name" value="Winged helix-like DNA-binding domain superfamily/Winged helix DNA-binding domain"/>
    <property type="match status" value="2"/>
</dbReference>
<dbReference type="GO" id="GO:0006270">
    <property type="term" value="P:DNA replication initiation"/>
    <property type="evidence" value="ECO:0007669"/>
    <property type="project" value="InterPro"/>
</dbReference>
<evidence type="ECO:0000259" key="2">
    <source>
        <dbReference type="Pfam" id="PF01051"/>
    </source>
</evidence>
<organism evidence="3 4">
    <name type="scientific">Clostridium sartagoforme AAU1</name>
    <dbReference type="NCBI Taxonomy" id="1202534"/>
    <lineage>
        <taxon>Bacteria</taxon>
        <taxon>Bacillati</taxon>
        <taxon>Bacillota</taxon>
        <taxon>Clostridia</taxon>
        <taxon>Eubacteriales</taxon>
        <taxon>Clostridiaceae</taxon>
        <taxon>Clostridium</taxon>
    </lineage>
</organism>
<proteinExistence type="inferred from homology"/>
<dbReference type="Pfam" id="PF21205">
    <property type="entry name" value="Rep3_C"/>
    <property type="match status" value="1"/>
</dbReference>
<dbReference type="InterPro" id="IPR036388">
    <property type="entry name" value="WH-like_DNA-bd_sf"/>
</dbReference>
<accession>R9BTF1</accession>
<comment type="similarity">
    <text evidence="1">Belongs to the initiator RepB protein family.</text>
</comment>
<dbReference type="Pfam" id="PF01051">
    <property type="entry name" value="Rep3_N"/>
    <property type="match status" value="1"/>
</dbReference>